<dbReference type="InterPro" id="IPR050789">
    <property type="entry name" value="Diverse_Enzym_Activities"/>
</dbReference>
<evidence type="ECO:0000313" key="4">
    <source>
        <dbReference type="Proteomes" id="UP001597079"/>
    </source>
</evidence>
<organism evidence="3 4">
    <name type="scientific">Alicyclobacillus fodiniaquatilis</name>
    <dbReference type="NCBI Taxonomy" id="1661150"/>
    <lineage>
        <taxon>Bacteria</taxon>
        <taxon>Bacillati</taxon>
        <taxon>Bacillota</taxon>
        <taxon>Bacilli</taxon>
        <taxon>Bacillales</taxon>
        <taxon>Alicyclobacillaceae</taxon>
        <taxon>Alicyclobacillus</taxon>
    </lineage>
</organism>
<dbReference type="SUPFAM" id="SSF56601">
    <property type="entry name" value="beta-lactamase/transpeptidase-like"/>
    <property type="match status" value="1"/>
</dbReference>
<dbReference type="Pfam" id="PF00144">
    <property type="entry name" value="Beta-lactamase"/>
    <property type="match status" value="1"/>
</dbReference>
<evidence type="ECO:0000259" key="2">
    <source>
        <dbReference type="Pfam" id="PF00144"/>
    </source>
</evidence>
<dbReference type="PANTHER" id="PTHR43283">
    <property type="entry name" value="BETA-LACTAMASE-RELATED"/>
    <property type="match status" value="1"/>
</dbReference>
<feature type="domain" description="Beta-lactamase-related" evidence="2">
    <location>
        <begin position="15"/>
        <end position="331"/>
    </location>
</feature>
<accession>A0ABW4JHX9</accession>
<evidence type="ECO:0000256" key="1">
    <source>
        <dbReference type="ARBA" id="ARBA00022801"/>
    </source>
</evidence>
<evidence type="ECO:0000313" key="3">
    <source>
        <dbReference type="EMBL" id="MFD1675529.1"/>
    </source>
</evidence>
<keyword evidence="1 3" id="KW-0378">Hydrolase</keyword>
<comment type="caution">
    <text evidence="3">The sequence shown here is derived from an EMBL/GenBank/DDBJ whole genome shotgun (WGS) entry which is preliminary data.</text>
</comment>
<proteinExistence type="predicted"/>
<dbReference type="InterPro" id="IPR012338">
    <property type="entry name" value="Beta-lactam/transpept-like"/>
</dbReference>
<dbReference type="EC" id="3.-.-.-" evidence="3"/>
<reference evidence="4" key="1">
    <citation type="journal article" date="2019" name="Int. J. Syst. Evol. Microbiol.">
        <title>The Global Catalogue of Microorganisms (GCM) 10K type strain sequencing project: providing services to taxonomists for standard genome sequencing and annotation.</title>
        <authorList>
            <consortium name="The Broad Institute Genomics Platform"/>
            <consortium name="The Broad Institute Genome Sequencing Center for Infectious Disease"/>
            <person name="Wu L."/>
            <person name="Ma J."/>
        </authorList>
    </citation>
    <scope>NUCLEOTIDE SEQUENCE [LARGE SCALE GENOMIC DNA]</scope>
    <source>
        <strain evidence="4">CGMCC 1.12286</strain>
    </source>
</reference>
<dbReference type="PANTHER" id="PTHR43283:SF11">
    <property type="entry name" value="BETA-LACTAMASE-RELATED DOMAIN-CONTAINING PROTEIN"/>
    <property type="match status" value="1"/>
</dbReference>
<dbReference type="GO" id="GO:0016787">
    <property type="term" value="F:hydrolase activity"/>
    <property type="evidence" value="ECO:0007669"/>
    <property type="project" value="UniProtKB-KW"/>
</dbReference>
<dbReference type="InterPro" id="IPR001466">
    <property type="entry name" value="Beta-lactam-related"/>
</dbReference>
<sequence>MKLVEERLKLISPLLEKQIEQENIPGAVVAAGIGRDTHYLAAFGYAENQNRVARKMEIDTLFDLASLTKVVATLPAILSLIDDGEIRLNDPVQLFIPEFPDTAKPAVTIRHLLTHTAGLAPHRKFYQLFDSQAQIRTALRQEAPIREPGAHTEYSDISFLLLGEIVQAVSGKPLEGFVRERIFSPLNMAKTMFCPPASLYEKIAATEHGKVGVVHDENANALGGVAGHAGLFAPVADLMAYIAMWLGHTPLLSEAVRKLAVQNQTAGLAGNRGLGWVCRHDPYDHAGDLWPETTVGHTGFTGTSIAFDPASGLWLIILTNAVHYGREKKAIIRLRGLLHNLVGSAIVMG</sequence>
<protein>
    <submittedName>
        <fullName evidence="3">Serine hydrolase domain-containing protein</fullName>
        <ecNumber evidence="3">3.-.-.-</ecNumber>
    </submittedName>
</protein>
<dbReference type="Gene3D" id="3.40.710.10">
    <property type="entry name" value="DD-peptidase/beta-lactamase superfamily"/>
    <property type="match status" value="1"/>
</dbReference>
<keyword evidence="4" id="KW-1185">Reference proteome</keyword>
<dbReference type="RefSeq" id="WP_377943409.1">
    <property type="nucleotide sequence ID" value="NZ_JBHUCX010000029.1"/>
</dbReference>
<dbReference type="EMBL" id="JBHUCX010000029">
    <property type="protein sequence ID" value="MFD1675529.1"/>
    <property type="molecule type" value="Genomic_DNA"/>
</dbReference>
<gene>
    <name evidence="3" type="ORF">ACFSB2_12575</name>
</gene>
<name>A0ABW4JHX9_9BACL</name>
<dbReference type="Proteomes" id="UP001597079">
    <property type="component" value="Unassembled WGS sequence"/>
</dbReference>